<keyword evidence="1" id="KW-0472">Membrane</keyword>
<geneLocation type="mitochondrion" evidence="3"/>
<dbReference type="Pfam" id="PF00499">
    <property type="entry name" value="Oxidored_q3"/>
    <property type="match status" value="1"/>
</dbReference>
<feature type="transmembrane region" description="Helical" evidence="1">
    <location>
        <begin position="28"/>
        <end position="49"/>
    </location>
</feature>
<dbReference type="GO" id="GO:0008137">
    <property type="term" value="F:NADH dehydrogenase (ubiquinone) activity"/>
    <property type="evidence" value="ECO:0007669"/>
    <property type="project" value="UniProtKB-UniRule"/>
</dbReference>
<keyword evidence="1" id="KW-0679">Respiratory chain</keyword>
<evidence type="ECO:0000256" key="2">
    <source>
        <dbReference type="SAM" id="MobiDB-lite"/>
    </source>
</evidence>
<keyword evidence="1" id="KW-0249">Electron transport</keyword>
<evidence type="ECO:0000313" key="3">
    <source>
        <dbReference type="EMBL" id="SAM86553.1"/>
    </source>
</evidence>
<dbReference type="GO" id="GO:0031966">
    <property type="term" value="C:mitochondrial membrane"/>
    <property type="evidence" value="ECO:0007669"/>
    <property type="project" value="UniProtKB-SubCell"/>
</dbReference>
<keyword evidence="1 3" id="KW-0830">Ubiquinone</keyword>
<evidence type="ECO:0000313" key="4">
    <source>
        <dbReference type="Proteomes" id="UP000179920"/>
    </source>
</evidence>
<sequence length="291" mass="32606">MNNFLLDFIALGAILSGILVITSKNPVISVLFLISVFVNVAGYLVLLGVGFIGISYLIVYIGAVTVLFLFVIMMLNLQLTELSAVGNEYTQNLPLATIIGSLLLFELVSLVPSFDGFYQINTTSTIFKYLGVGILNWFNSVSLGVGDTFAFAEVHQAFNSFAADTQFASFLQIQSIGQVLYTNGALWLIVASVILLLAMVGPITLSMNKKDSSPAPRYYNKSPSKLTGKRFYSSNSRSRLPGDHYRGRRRHLVKKLFTEKKKTPRLIVKKILRWHWVFLFLRRLLIFVWLS</sequence>
<dbReference type="AlphaFoldDB" id="A0A1K0HGR0"/>
<feature type="transmembrane region" description="Helical" evidence="1">
    <location>
        <begin position="5"/>
        <end position="22"/>
    </location>
</feature>
<feature type="transmembrane region" description="Helical" evidence="1">
    <location>
        <begin position="185"/>
        <end position="205"/>
    </location>
</feature>
<dbReference type="Proteomes" id="UP000179920">
    <property type="component" value="Mitochondrion MITO"/>
</dbReference>
<dbReference type="InterPro" id="IPR001457">
    <property type="entry name" value="NADH_UbQ/plastoQ_OxRdtase_su6"/>
</dbReference>
<comment type="function">
    <text evidence="1">Core subunit of the mitochondrial membrane respiratory chain NADH dehydrogenase (Complex I) which catalyzes electron transfer from NADH through the respiratory chain, using ubiquinone as an electron acceptor. Essential for the catalytic activity and assembly of complex I.</text>
</comment>
<organism evidence="3 4">
    <name type="scientific">Ustilago bromivora</name>
    <dbReference type="NCBI Taxonomy" id="307758"/>
    <lineage>
        <taxon>Eukaryota</taxon>
        <taxon>Fungi</taxon>
        <taxon>Dikarya</taxon>
        <taxon>Basidiomycota</taxon>
        <taxon>Ustilaginomycotina</taxon>
        <taxon>Ustilaginomycetes</taxon>
        <taxon>Ustilaginales</taxon>
        <taxon>Ustilaginaceae</taxon>
        <taxon>Ustilago</taxon>
    </lineage>
</organism>
<reference evidence="4" key="1">
    <citation type="submission" date="2016-04" db="EMBL/GenBank/DDBJ databases">
        <authorList>
            <person name="Guldener U."/>
            <person name="Guldener U."/>
        </authorList>
    </citation>
    <scope>NUCLEOTIDE SEQUENCE [LARGE SCALE GENOMIC DNA]</scope>
    <source>
        <strain evidence="4">UB2112</strain>
    </source>
</reference>
<keyword evidence="1" id="KW-0496">Mitochondrion</keyword>
<keyword evidence="1" id="KW-1133">Transmembrane helix</keyword>
<keyword evidence="1" id="KW-0812">Transmembrane</keyword>
<evidence type="ECO:0000256" key="1">
    <source>
        <dbReference type="RuleBase" id="RU004430"/>
    </source>
</evidence>
<dbReference type="InterPro" id="IPR042106">
    <property type="entry name" value="Nuo/plastoQ_OxRdtase_6_NuoJ"/>
</dbReference>
<dbReference type="PANTHER" id="PTHR33269">
    <property type="entry name" value="NADH-UBIQUINONE OXIDOREDUCTASE CHAIN 6"/>
    <property type="match status" value="1"/>
</dbReference>
<keyword evidence="1" id="KW-0520">NAD</keyword>
<dbReference type="PANTHER" id="PTHR33269:SF17">
    <property type="entry name" value="NADH-UBIQUINONE OXIDOREDUCTASE CHAIN 6"/>
    <property type="match status" value="1"/>
</dbReference>
<comment type="subcellular location">
    <subcellularLocation>
        <location evidence="1">Mitochondrion membrane</location>
        <topology evidence="1">Multi-pass membrane protein</topology>
    </subcellularLocation>
</comment>
<protein>
    <recommendedName>
        <fullName evidence="1">NADH-ubiquinone oxidoreductase chain 6</fullName>
        <ecNumber evidence="1">7.1.1.2</ecNumber>
    </recommendedName>
</protein>
<dbReference type="Gene3D" id="1.20.120.1200">
    <property type="entry name" value="NADH-ubiquinone/plastoquinone oxidoreductase chain 6, subunit NuoJ"/>
    <property type="match status" value="1"/>
</dbReference>
<keyword evidence="1" id="KW-0813">Transport</keyword>
<gene>
    <name evidence="3" type="ORF">UBRO_21231</name>
</gene>
<comment type="catalytic activity">
    <reaction evidence="1">
        <text>a ubiquinone + NADH + 5 H(+)(in) = a ubiquinol + NAD(+) + 4 H(+)(out)</text>
        <dbReference type="Rhea" id="RHEA:29091"/>
        <dbReference type="Rhea" id="RHEA-COMP:9565"/>
        <dbReference type="Rhea" id="RHEA-COMP:9566"/>
        <dbReference type="ChEBI" id="CHEBI:15378"/>
        <dbReference type="ChEBI" id="CHEBI:16389"/>
        <dbReference type="ChEBI" id="CHEBI:17976"/>
        <dbReference type="ChEBI" id="CHEBI:57540"/>
        <dbReference type="ChEBI" id="CHEBI:57945"/>
        <dbReference type="EC" id="7.1.1.2"/>
    </reaction>
</comment>
<feature type="transmembrane region" description="Helical" evidence="1">
    <location>
        <begin position="271"/>
        <end position="290"/>
    </location>
</feature>
<feature type="region of interest" description="Disordered" evidence="2">
    <location>
        <begin position="210"/>
        <end position="244"/>
    </location>
</feature>
<proteinExistence type="inferred from homology"/>
<name>A0A1K0HGR0_9BASI</name>
<keyword evidence="1" id="KW-1278">Translocase</keyword>
<dbReference type="EMBL" id="LT558140">
    <property type="protein sequence ID" value="SAM86553.1"/>
    <property type="molecule type" value="Genomic_DNA"/>
</dbReference>
<comment type="similarity">
    <text evidence="1">Belongs to the complex I subunit 6 family.</text>
</comment>
<dbReference type="EC" id="7.1.1.2" evidence="1"/>
<feature type="transmembrane region" description="Helical" evidence="1">
    <location>
        <begin position="126"/>
        <end position="145"/>
    </location>
</feature>
<accession>A0A1K0HGR0</accession>
<feature type="transmembrane region" description="Helical" evidence="1">
    <location>
        <begin position="95"/>
        <end position="114"/>
    </location>
</feature>
<feature type="transmembrane region" description="Helical" evidence="1">
    <location>
        <begin position="56"/>
        <end position="75"/>
    </location>
</feature>